<protein>
    <submittedName>
        <fullName evidence="3">Putative molybdate-responsive regulator YvgK in bacilli</fullName>
    </submittedName>
</protein>
<dbReference type="Proteomes" id="UP000076482">
    <property type="component" value="Unassembled WGS sequence"/>
</dbReference>
<name>A0A161R6I9_BACCE</name>
<feature type="domain" description="Helix-turn-helix" evidence="2">
    <location>
        <begin position="15"/>
        <end position="62"/>
    </location>
</feature>
<reference evidence="3 4" key="1">
    <citation type="submission" date="2015-09" db="EMBL/GenBank/DDBJ databases">
        <title>Bacillus cereus food isolates.</title>
        <authorList>
            <person name="Boekhorst J."/>
        </authorList>
    </citation>
    <scope>NUCLEOTIDE SEQUENCE [LARGE SCALE GENOMIC DNA]</scope>
    <source>
        <strain evidence="3 4">B4088</strain>
    </source>
</reference>
<dbReference type="InterPro" id="IPR009061">
    <property type="entry name" value="DNA-bd_dom_put_sf"/>
</dbReference>
<dbReference type="PATRIC" id="fig|1396.535.peg.4031"/>
<dbReference type="GO" id="GO:0003677">
    <property type="term" value="F:DNA binding"/>
    <property type="evidence" value="ECO:0007669"/>
    <property type="project" value="InterPro"/>
</dbReference>
<organism evidence="3 4">
    <name type="scientific">Bacillus cereus</name>
    <dbReference type="NCBI Taxonomy" id="1396"/>
    <lineage>
        <taxon>Bacteria</taxon>
        <taxon>Bacillati</taxon>
        <taxon>Bacillota</taxon>
        <taxon>Bacilli</taxon>
        <taxon>Bacillales</taxon>
        <taxon>Bacillaceae</taxon>
        <taxon>Bacillus</taxon>
        <taxon>Bacillus cereus group</taxon>
    </lineage>
</organism>
<evidence type="ECO:0000313" key="3">
    <source>
        <dbReference type="EMBL" id="KZD71651.1"/>
    </source>
</evidence>
<dbReference type="NCBIfam" id="TIGR01764">
    <property type="entry name" value="excise"/>
    <property type="match status" value="1"/>
</dbReference>
<dbReference type="AlphaFoldDB" id="A0A161R6I9"/>
<evidence type="ECO:0000259" key="1">
    <source>
        <dbReference type="Pfam" id="PF12727"/>
    </source>
</evidence>
<dbReference type="InterPro" id="IPR010093">
    <property type="entry name" value="SinI_DNA-bd"/>
</dbReference>
<comment type="caution">
    <text evidence="3">The sequence shown here is derived from an EMBL/GenBank/DDBJ whole genome shotgun (WGS) entry which is preliminary data.</text>
</comment>
<accession>A0A161R6I9</accession>
<dbReference type="InterPro" id="IPR041657">
    <property type="entry name" value="HTH_17"/>
</dbReference>
<dbReference type="Pfam" id="PF12728">
    <property type="entry name" value="HTH_17"/>
    <property type="match status" value="1"/>
</dbReference>
<feature type="domain" description="PBP" evidence="1">
    <location>
        <begin position="98"/>
        <end position="288"/>
    </location>
</feature>
<dbReference type="InterPro" id="IPR024370">
    <property type="entry name" value="PBP_domain"/>
</dbReference>
<dbReference type="Pfam" id="PF12727">
    <property type="entry name" value="PBP_like"/>
    <property type="match status" value="1"/>
</dbReference>
<dbReference type="PANTHER" id="PTHR38431:SF1">
    <property type="entry name" value="BLL2305 PROTEIN"/>
    <property type="match status" value="1"/>
</dbReference>
<gene>
    <name evidence="3" type="ORF">B4088_0664</name>
</gene>
<evidence type="ECO:0000313" key="4">
    <source>
        <dbReference type="Proteomes" id="UP000076482"/>
    </source>
</evidence>
<dbReference type="EMBL" id="LJKE01000016">
    <property type="protein sequence ID" value="KZD71651.1"/>
    <property type="molecule type" value="Genomic_DNA"/>
</dbReference>
<sequence length="315" mass="35729">MKEESEESSMDHHSYTTEEVAKRLKVSKLTVYDLIKKGELPSYRIGRQMRIDATDLEQYIKQMKTGKIQGAPVKSEDSRGLDTCIISGQELTLDMLAKRIENRLPSSNILRAYQGSLTSLIKMYQGEGSIVSLHLFDGETGTYNVPYVKRILVGQPCTMINLLARNVGFYVQKGNPKNIKTWADLSQSSIRFVNREKGSGIRVLVDEQLRIQKLNKERISGYEWEESNHLGVATQVANGRADVGVGSEKFSQIVNVDFIPIMKEQYDLVILKNKENEELIEVVKDILQSEEFHNELKAIGGYDMTKTGQIIYEIN</sequence>
<dbReference type="SUPFAM" id="SSF46955">
    <property type="entry name" value="Putative DNA-binding domain"/>
    <property type="match status" value="1"/>
</dbReference>
<dbReference type="PANTHER" id="PTHR38431">
    <property type="entry name" value="BLL2305 PROTEIN"/>
    <property type="match status" value="1"/>
</dbReference>
<dbReference type="RefSeq" id="WP_080467478.1">
    <property type="nucleotide sequence ID" value="NZ_LJKE01000016.1"/>
</dbReference>
<evidence type="ECO:0000259" key="2">
    <source>
        <dbReference type="Pfam" id="PF12728"/>
    </source>
</evidence>
<proteinExistence type="predicted"/>
<dbReference type="Gene3D" id="3.40.190.10">
    <property type="entry name" value="Periplasmic binding protein-like II"/>
    <property type="match status" value="1"/>
</dbReference>
<dbReference type="SUPFAM" id="SSF53850">
    <property type="entry name" value="Periplasmic binding protein-like II"/>
    <property type="match status" value="1"/>
</dbReference>